<dbReference type="InterPro" id="IPR051677">
    <property type="entry name" value="AfsR-DnrI-RedD_regulator"/>
</dbReference>
<dbReference type="CDD" id="cd15831">
    <property type="entry name" value="BTAD"/>
    <property type="match status" value="1"/>
</dbReference>
<dbReference type="SUPFAM" id="SSF46894">
    <property type="entry name" value="C-terminal effector domain of the bipartite response regulators"/>
    <property type="match status" value="1"/>
</dbReference>
<dbReference type="InterPro" id="IPR002182">
    <property type="entry name" value="NB-ARC"/>
</dbReference>
<dbReference type="Gene3D" id="3.40.50.300">
    <property type="entry name" value="P-loop containing nucleotide triphosphate hydrolases"/>
    <property type="match status" value="1"/>
</dbReference>
<dbReference type="PROSITE" id="PS51755">
    <property type="entry name" value="OMPR_PHOB"/>
    <property type="match status" value="1"/>
</dbReference>
<dbReference type="SMART" id="SM00028">
    <property type="entry name" value="TPR"/>
    <property type="match status" value="5"/>
</dbReference>
<protein>
    <submittedName>
        <fullName evidence="8">SARP family transcriptional regulator</fullName>
    </submittedName>
</protein>
<dbReference type="InterPro" id="IPR011990">
    <property type="entry name" value="TPR-like_helical_dom_sf"/>
</dbReference>
<evidence type="ECO:0000259" key="7">
    <source>
        <dbReference type="PROSITE" id="PS51755"/>
    </source>
</evidence>
<dbReference type="PANTHER" id="PTHR35807">
    <property type="entry name" value="TRANSCRIPTIONAL REGULATOR REDD-RELATED"/>
    <property type="match status" value="1"/>
</dbReference>
<feature type="repeat" description="TPR" evidence="5">
    <location>
        <begin position="841"/>
        <end position="874"/>
    </location>
</feature>
<sequence>MGGEGGVPHTGAMQVRLLGPVEVVSGGLVTAVPGLRRRALLAVLGLHPGRAVSSDQLIDAVWDDRPPATATNTLQRNISYLRELLGSKDAIVAKPAGYLLDIGGEATDVEQAERLISQGRQASSPHEAVRHLRAALALWRGRALADVAELRWLGEQARRLSHTEFEAIRALIDCRLALGEHALLVPELQQLVTARPFDEDLHRQLMLALYRAGQQAESLAHYQRLKRTLADELGIDPGQALRDLEAAILRQDSALDAPGSPVTVAPVPAVRAPAQLPLATAAFAARAKEIARLDAVMAEHSENVCLAVVSGTAGVGKTTLAVHWAHRARQSFPDGQLYADLRGFDRGGSVADPAAVLRAFLDAFGVPVEKIPADIDAQAALYRSVLAGKRVLVVLDNARDAEQVRPLLPGTPGCAVLVTSRYQLTALVTVEGAHPVMLELLTDDEAREVLVRRIGKDRVAGQEAAVQEIITRCARLPLALALAAASCVTRPDLPVGGVAEELRQSLGALEALQSVDSGTDIRSVFSWSYHALSPDAARVFRLLGAHPGPEFSAEAAASLTGMAPADLRAKLAELARANLLTQPKPGRYSLHDLLWTYAADLGRAEEGFPRLLDHYLHTALSAALLLNSHREPLAVPAPMPGIAPERLSTREQAASWFTAERAVLLGMVKRAAQQGFDDYVWRLAWAAQDHLDRCGHWGDQVLNQQAAIQSTKQLGDRAAQAHAHCSLSTAYARMARYAQAQSHLGHALDLYASLGDCGGQAKAEYQMGWLSNRQGEHAQAVGHARQALRLYRLAGQPMMAARTLNSLGWGYALSGDFARARPRCELALAQMRELGDLTFQAGTSDSLGYIYHHLGDFDLAIAYYQRALELFRELDDRYYEADTLKHLGDTHHAAGDDSAAGAAWAQALELLDLLGHPDAAQVRAKLTSSAAPSP</sequence>
<dbReference type="Gene3D" id="1.10.10.10">
    <property type="entry name" value="Winged helix-like DNA-binding domain superfamily/Winged helix DNA-binding domain"/>
    <property type="match status" value="1"/>
</dbReference>
<comment type="caution">
    <text evidence="8">The sequence shown here is derived from an EMBL/GenBank/DDBJ whole genome shotgun (WGS) entry which is preliminary data.</text>
</comment>
<keyword evidence="9" id="KW-1185">Reference proteome</keyword>
<dbReference type="Pfam" id="PF03704">
    <property type="entry name" value="BTAD"/>
    <property type="match status" value="1"/>
</dbReference>
<dbReference type="AlphaFoldDB" id="A0A8J3Q996"/>
<dbReference type="GO" id="GO:0000160">
    <property type="term" value="P:phosphorelay signal transduction system"/>
    <property type="evidence" value="ECO:0007669"/>
    <property type="project" value="InterPro"/>
</dbReference>
<evidence type="ECO:0000313" key="8">
    <source>
        <dbReference type="EMBL" id="GIH05558.1"/>
    </source>
</evidence>
<gene>
    <name evidence="8" type="ORF">Rhe02_36250</name>
</gene>
<dbReference type="PRINTS" id="PR00364">
    <property type="entry name" value="DISEASERSIST"/>
</dbReference>
<keyword evidence="4" id="KW-0804">Transcription</keyword>
<dbReference type="InterPro" id="IPR016032">
    <property type="entry name" value="Sig_transdc_resp-reg_C-effctor"/>
</dbReference>
<evidence type="ECO:0000256" key="4">
    <source>
        <dbReference type="ARBA" id="ARBA00023163"/>
    </source>
</evidence>
<evidence type="ECO:0000256" key="6">
    <source>
        <dbReference type="PROSITE-ProRule" id="PRU01091"/>
    </source>
</evidence>
<dbReference type="InterPro" id="IPR005158">
    <property type="entry name" value="BTAD"/>
</dbReference>
<dbReference type="SUPFAM" id="SSF52540">
    <property type="entry name" value="P-loop containing nucleoside triphosphate hydrolases"/>
    <property type="match status" value="1"/>
</dbReference>
<dbReference type="InterPro" id="IPR001867">
    <property type="entry name" value="OmpR/PhoB-type_DNA-bd"/>
</dbReference>
<accession>A0A8J3Q996</accession>
<evidence type="ECO:0000256" key="5">
    <source>
        <dbReference type="PROSITE-ProRule" id="PRU00339"/>
    </source>
</evidence>
<keyword evidence="3 6" id="KW-0238">DNA-binding</keyword>
<dbReference type="GO" id="GO:0006355">
    <property type="term" value="P:regulation of DNA-templated transcription"/>
    <property type="evidence" value="ECO:0007669"/>
    <property type="project" value="InterPro"/>
</dbReference>
<dbReference type="Proteomes" id="UP000612899">
    <property type="component" value="Unassembled WGS sequence"/>
</dbReference>
<dbReference type="Pfam" id="PF00931">
    <property type="entry name" value="NB-ARC"/>
    <property type="match status" value="1"/>
</dbReference>
<dbReference type="InterPro" id="IPR036388">
    <property type="entry name" value="WH-like_DNA-bd_sf"/>
</dbReference>
<dbReference type="SMART" id="SM01043">
    <property type="entry name" value="BTAD"/>
    <property type="match status" value="1"/>
</dbReference>
<dbReference type="Gene3D" id="1.25.40.10">
    <property type="entry name" value="Tetratricopeptide repeat domain"/>
    <property type="match status" value="2"/>
</dbReference>
<keyword evidence="5" id="KW-0802">TPR repeat</keyword>
<dbReference type="SUPFAM" id="SSF48452">
    <property type="entry name" value="TPR-like"/>
    <property type="match status" value="2"/>
</dbReference>
<reference evidence="8" key="1">
    <citation type="submission" date="2021-01" db="EMBL/GenBank/DDBJ databases">
        <title>Whole genome shotgun sequence of Rhizocola hellebori NBRC 109834.</title>
        <authorList>
            <person name="Komaki H."/>
            <person name="Tamura T."/>
        </authorList>
    </citation>
    <scope>NUCLEOTIDE SEQUENCE</scope>
    <source>
        <strain evidence="8">NBRC 109834</strain>
    </source>
</reference>
<dbReference type="PANTHER" id="PTHR35807:SF1">
    <property type="entry name" value="TRANSCRIPTIONAL REGULATOR REDD"/>
    <property type="match status" value="1"/>
</dbReference>
<organism evidence="8 9">
    <name type="scientific">Rhizocola hellebori</name>
    <dbReference type="NCBI Taxonomy" id="1392758"/>
    <lineage>
        <taxon>Bacteria</taxon>
        <taxon>Bacillati</taxon>
        <taxon>Actinomycetota</taxon>
        <taxon>Actinomycetes</taxon>
        <taxon>Micromonosporales</taxon>
        <taxon>Micromonosporaceae</taxon>
        <taxon>Rhizocola</taxon>
    </lineage>
</organism>
<keyword evidence="2" id="KW-0805">Transcription regulation</keyword>
<dbReference type="GO" id="GO:0003677">
    <property type="term" value="F:DNA binding"/>
    <property type="evidence" value="ECO:0007669"/>
    <property type="project" value="UniProtKB-UniRule"/>
</dbReference>
<evidence type="ECO:0000256" key="3">
    <source>
        <dbReference type="ARBA" id="ARBA00023125"/>
    </source>
</evidence>
<proteinExistence type="inferred from homology"/>
<evidence type="ECO:0000313" key="9">
    <source>
        <dbReference type="Proteomes" id="UP000612899"/>
    </source>
</evidence>
<name>A0A8J3Q996_9ACTN</name>
<comment type="similarity">
    <text evidence="1">Belongs to the AfsR/DnrI/RedD regulatory family.</text>
</comment>
<dbReference type="PROSITE" id="PS50005">
    <property type="entry name" value="TPR"/>
    <property type="match status" value="1"/>
</dbReference>
<dbReference type="SMART" id="SM00862">
    <property type="entry name" value="Trans_reg_C"/>
    <property type="match status" value="1"/>
</dbReference>
<dbReference type="InterPro" id="IPR019734">
    <property type="entry name" value="TPR_rpt"/>
</dbReference>
<evidence type="ECO:0000256" key="2">
    <source>
        <dbReference type="ARBA" id="ARBA00023015"/>
    </source>
</evidence>
<dbReference type="Pfam" id="PF13424">
    <property type="entry name" value="TPR_12"/>
    <property type="match status" value="1"/>
</dbReference>
<feature type="domain" description="OmpR/PhoB-type" evidence="7">
    <location>
        <begin position="5"/>
        <end position="102"/>
    </location>
</feature>
<feature type="DNA-binding region" description="OmpR/PhoB-type" evidence="6">
    <location>
        <begin position="5"/>
        <end position="102"/>
    </location>
</feature>
<evidence type="ECO:0000256" key="1">
    <source>
        <dbReference type="ARBA" id="ARBA00005820"/>
    </source>
</evidence>
<dbReference type="GO" id="GO:0043531">
    <property type="term" value="F:ADP binding"/>
    <property type="evidence" value="ECO:0007669"/>
    <property type="project" value="InterPro"/>
</dbReference>
<dbReference type="EMBL" id="BONY01000020">
    <property type="protein sequence ID" value="GIH05558.1"/>
    <property type="molecule type" value="Genomic_DNA"/>
</dbReference>
<dbReference type="InterPro" id="IPR027417">
    <property type="entry name" value="P-loop_NTPase"/>
</dbReference>
<dbReference type="Pfam" id="PF00486">
    <property type="entry name" value="Trans_reg_C"/>
    <property type="match status" value="1"/>
</dbReference>